<protein>
    <submittedName>
        <fullName evidence="2">Uncharacterized protein</fullName>
    </submittedName>
</protein>
<evidence type="ECO:0000313" key="3">
    <source>
        <dbReference type="Proteomes" id="UP001642360"/>
    </source>
</evidence>
<accession>A0ABC8QUT0</accession>
<keyword evidence="3" id="KW-1185">Reference proteome</keyword>
<feature type="non-terminal residue" evidence="2">
    <location>
        <position position="1"/>
    </location>
</feature>
<evidence type="ECO:0000313" key="2">
    <source>
        <dbReference type="EMBL" id="CAK9136373.1"/>
    </source>
</evidence>
<dbReference type="Proteomes" id="UP001642360">
    <property type="component" value="Unassembled WGS sequence"/>
</dbReference>
<dbReference type="AlphaFoldDB" id="A0ABC8QUT0"/>
<feature type="region of interest" description="Disordered" evidence="1">
    <location>
        <begin position="44"/>
        <end position="69"/>
    </location>
</feature>
<proteinExistence type="predicted"/>
<sequence>PAPPLANEVTTLSMTVRPSRATPISIPNDDLVVTPPVDSCKVDVPGNDAPGDTSATSPKANYSPELTKW</sequence>
<gene>
    <name evidence="2" type="ORF">ILEXP_LOCUS3346</name>
</gene>
<dbReference type="EMBL" id="CAUOFW020000748">
    <property type="protein sequence ID" value="CAK9136373.1"/>
    <property type="molecule type" value="Genomic_DNA"/>
</dbReference>
<organism evidence="2 3">
    <name type="scientific">Ilex paraguariensis</name>
    <name type="common">yerba mate</name>
    <dbReference type="NCBI Taxonomy" id="185542"/>
    <lineage>
        <taxon>Eukaryota</taxon>
        <taxon>Viridiplantae</taxon>
        <taxon>Streptophyta</taxon>
        <taxon>Embryophyta</taxon>
        <taxon>Tracheophyta</taxon>
        <taxon>Spermatophyta</taxon>
        <taxon>Magnoliopsida</taxon>
        <taxon>eudicotyledons</taxon>
        <taxon>Gunneridae</taxon>
        <taxon>Pentapetalae</taxon>
        <taxon>asterids</taxon>
        <taxon>campanulids</taxon>
        <taxon>Aquifoliales</taxon>
        <taxon>Aquifoliaceae</taxon>
        <taxon>Ilex</taxon>
    </lineage>
</organism>
<reference evidence="2 3" key="1">
    <citation type="submission" date="2024-02" db="EMBL/GenBank/DDBJ databases">
        <authorList>
            <person name="Vignale AGUSTIN F."/>
            <person name="Sosa J E."/>
            <person name="Modenutti C."/>
        </authorList>
    </citation>
    <scope>NUCLEOTIDE SEQUENCE [LARGE SCALE GENOMIC DNA]</scope>
</reference>
<name>A0ABC8QUT0_9AQUA</name>
<comment type="caution">
    <text evidence="2">The sequence shown here is derived from an EMBL/GenBank/DDBJ whole genome shotgun (WGS) entry which is preliminary data.</text>
</comment>
<evidence type="ECO:0000256" key="1">
    <source>
        <dbReference type="SAM" id="MobiDB-lite"/>
    </source>
</evidence>